<dbReference type="RefSeq" id="WP_127887039.1">
    <property type="nucleotide sequence ID" value="NZ_CP028137.1"/>
</dbReference>
<dbReference type="CDD" id="cd00540">
    <property type="entry name" value="AAG"/>
    <property type="match status" value="1"/>
</dbReference>
<dbReference type="Pfam" id="PF02245">
    <property type="entry name" value="Pur_DNA_glyco"/>
    <property type="match status" value="1"/>
</dbReference>
<protein>
    <recommendedName>
        <fullName evidence="5">Putative 3-methyladenine DNA glycosylase</fullName>
        <ecNumber evidence="5">3.2.2.-</ecNumber>
    </recommendedName>
</protein>
<dbReference type="PANTHER" id="PTHR10429:SF0">
    <property type="entry name" value="DNA-3-METHYLADENINE GLYCOSYLASE"/>
    <property type="match status" value="1"/>
</dbReference>
<dbReference type="InterPro" id="IPR036995">
    <property type="entry name" value="MPG_sf"/>
</dbReference>
<dbReference type="HAMAP" id="MF_00527">
    <property type="entry name" value="3MGH"/>
    <property type="match status" value="1"/>
</dbReference>
<evidence type="ECO:0000256" key="3">
    <source>
        <dbReference type="ARBA" id="ARBA00022801"/>
    </source>
</evidence>
<evidence type="ECO:0000256" key="1">
    <source>
        <dbReference type="ARBA" id="ARBA00009232"/>
    </source>
</evidence>
<dbReference type="GO" id="GO:0003677">
    <property type="term" value="F:DNA binding"/>
    <property type="evidence" value="ECO:0007669"/>
    <property type="project" value="InterPro"/>
</dbReference>
<evidence type="ECO:0000313" key="7">
    <source>
        <dbReference type="EMBL" id="AZZ52274.1"/>
    </source>
</evidence>
<sequence length="209" mass="22098">MPEPLDLSRSALEVAPDLLGAVLLHRTDEGIVGVRLTEVEAYLGLGEDPGSHAHRRRSPRNAPMFGEPGTVYAYFSYGMHTCVNLVCSPAGTASAVLLRAGEVVVGEELALLRRGPVRPRDLARGPARLAKALGVTLAESGDPMALSFELLPRESPVPIESSARTGVSGEGGDAAFPWRFSIPGDPSVSPYRRAVARRRPDAGGGQPAR</sequence>
<comment type="similarity">
    <text evidence="1 5">Belongs to the DNA glycosylase MPG family.</text>
</comment>
<dbReference type="GO" id="GO:0003905">
    <property type="term" value="F:alkylbase DNA N-glycosylase activity"/>
    <property type="evidence" value="ECO:0007669"/>
    <property type="project" value="InterPro"/>
</dbReference>
<dbReference type="InterPro" id="IPR003180">
    <property type="entry name" value="MPG"/>
</dbReference>
<dbReference type="SUPFAM" id="SSF50486">
    <property type="entry name" value="FMT C-terminal domain-like"/>
    <property type="match status" value="1"/>
</dbReference>
<proteinExistence type="inferred from homology"/>
<reference evidence="7 8" key="1">
    <citation type="submission" date="2018-03" db="EMBL/GenBank/DDBJ databases">
        <title>Bacteriophage NCPPB3778 and a type I-E CRISPR drive the evolution of the US Biological Select Agent, Rathayibacter toxicus.</title>
        <authorList>
            <person name="Davis E.W.II."/>
            <person name="Tabima J.F."/>
            <person name="Weisberg A.J."/>
            <person name="Dantas Lopes L."/>
            <person name="Wiseman M.S."/>
            <person name="Wiseman M.S."/>
            <person name="Pupko T."/>
            <person name="Belcher M.S."/>
            <person name="Sechler A.J."/>
            <person name="Tancos M.A."/>
            <person name="Schroeder B.K."/>
            <person name="Murray T.D."/>
            <person name="Luster D.G."/>
            <person name="Schneider W.L."/>
            <person name="Rogers E."/>
            <person name="Andreote F.D."/>
            <person name="Grunwald N.J."/>
            <person name="Putnam M.L."/>
            <person name="Chang J.H."/>
        </authorList>
    </citation>
    <scope>NUCLEOTIDE SEQUENCE [LARGE SCALE GENOMIC DNA]</scope>
    <source>
        <strain evidence="7 8">DSM 15932</strain>
    </source>
</reference>
<evidence type="ECO:0000256" key="2">
    <source>
        <dbReference type="ARBA" id="ARBA00022763"/>
    </source>
</evidence>
<gene>
    <name evidence="7" type="ORF">C1I64_09595</name>
</gene>
<keyword evidence="3 5" id="KW-0378">Hydrolase</keyword>
<evidence type="ECO:0000313" key="8">
    <source>
        <dbReference type="Proteomes" id="UP000285317"/>
    </source>
</evidence>
<dbReference type="GO" id="GO:0006284">
    <property type="term" value="P:base-excision repair"/>
    <property type="evidence" value="ECO:0007669"/>
    <property type="project" value="InterPro"/>
</dbReference>
<dbReference type="Gene3D" id="3.10.300.10">
    <property type="entry name" value="Methylpurine-DNA glycosylase (MPG)"/>
    <property type="match status" value="1"/>
</dbReference>
<dbReference type="InterPro" id="IPR011034">
    <property type="entry name" value="Formyl_transferase-like_C_sf"/>
</dbReference>
<keyword evidence="2 5" id="KW-0227">DNA damage</keyword>
<keyword evidence="4 5" id="KW-0234">DNA repair</keyword>
<evidence type="ECO:0000256" key="6">
    <source>
        <dbReference type="SAM" id="MobiDB-lite"/>
    </source>
</evidence>
<accession>A0A3T0T0U9</accession>
<dbReference type="PANTHER" id="PTHR10429">
    <property type="entry name" value="DNA-3-METHYLADENINE GLYCOSYLASE"/>
    <property type="match status" value="1"/>
</dbReference>
<organism evidence="7 8">
    <name type="scientific">Rathayibacter festucae DSM 15932</name>
    <dbReference type="NCBI Taxonomy" id="1328866"/>
    <lineage>
        <taxon>Bacteria</taxon>
        <taxon>Bacillati</taxon>
        <taxon>Actinomycetota</taxon>
        <taxon>Actinomycetes</taxon>
        <taxon>Micrococcales</taxon>
        <taxon>Microbacteriaceae</taxon>
        <taxon>Rathayibacter</taxon>
    </lineage>
</organism>
<dbReference type="EC" id="3.2.2.-" evidence="5"/>
<dbReference type="KEGG" id="rfs:C1I64_09595"/>
<name>A0A3T0T0U9_9MICO</name>
<dbReference type="NCBIfam" id="NF002003">
    <property type="entry name" value="PRK00802.1-3"/>
    <property type="match status" value="1"/>
</dbReference>
<evidence type="ECO:0000256" key="5">
    <source>
        <dbReference type="HAMAP-Rule" id="MF_00527"/>
    </source>
</evidence>
<dbReference type="AlphaFoldDB" id="A0A3T0T0U9"/>
<dbReference type="NCBIfam" id="TIGR00567">
    <property type="entry name" value="3mg"/>
    <property type="match status" value="1"/>
</dbReference>
<dbReference type="EMBL" id="CP028137">
    <property type="protein sequence ID" value="AZZ52274.1"/>
    <property type="molecule type" value="Genomic_DNA"/>
</dbReference>
<dbReference type="Proteomes" id="UP000285317">
    <property type="component" value="Chromosome"/>
</dbReference>
<feature type="region of interest" description="Disordered" evidence="6">
    <location>
        <begin position="177"/>
        <end position="209"/>
    </location>
</feature>
<evidence type="ECO:0000256" key="4">
    <source>
        <dbReference type="ARBA" id="ARBA00023204"/>
    </source>
</evidence>